<dbReference type="Proteomes" id="UP000028545">
    <property type="component" value="Unassembled WGS sequence"/>
</dbReference>
<evidence type="ECO:0000313" key="5">
    <source>
        <dbReference type="Proteomes" id="UP000028545"/>
    </source>
</evidence>
<dbReference type="RefSeq" id="XP_016641570.1">
    <property type="nucleotide sequence ID" value="XM_016788771.1"/>
</dbReference>
<dbReference type="GeneID" id="27725818"/>
<gene>
    <name evidence="4" type="ORF">SAPIO_CDS6746</name>
</gene>
<evidence type="ECO:0000256" key="1">
    <source>
        <dbReference type="ARBA" id="ARBA00006484"/>
    </source>
</evidence>
<evidence type="ECO:0000256" key="2">
    <source>
        <dbReference type="ARBA" id="ARBA00022857"/>
    </source>
</evidence>
<dbReference type="OrthoDB" id="5371740at2759"/>
<keyword evidence="2" id="KW-0521">NADP</keyword>
<dbReference type="InterPro" id="IPR020904">
    <property type="entry name" value="Sc_DH/Rdtase_CS"/>
</dbReference>
<name>A0A084G359_PSEDA</name>
<comment type="caution">
    <text evidence="4">The sequence shown here is derived from an EMBL/GenBank/DDBJ whole genome shotgun (WGS) entry which is preliminary data.</text>
</comment>
<dbReference type="PANTHER" id="PTHR43180">
    <property type="entry name" value="3-OXOACYL-(ACYL-CARRIER-PROTEIN) REDUCTASE (AFU_ORTHOLOGUE AFUA_6G11210)"/>
    <property type="match status" value="1"/>
</dbReference>
<evidence type="ECO:0000256" key="3">
    <source>
        <dbReference type="ARBA" id="ARBA00023002"/>
    </source>
</evidence>
<dbReference type="AlphaFoldDB" id="A0A084G359"/>
<dbReference type="HOGENOM" id="CLU_010194_13_3_1"/>
<sequence>MPLPRYTYTGPIDHTIPPNLEKVRGKSVIITGGANGMGEVCVREFAAAGAFVTFADLNAARGKAIEAELNASTSEPRCVFVKCDIRDWDQQKVMFETAKTKSPSNSVDIVIANAGISRSSGDSLWNLDDPNGEPTKPNLNIVRVNIDGTFYTWRLAVHYFRKQPDTEERDRCFIITGSMVAYIDSPGNWEYTATKHGLRGFMKTVRRSSWEQGIRINYVAPCWIKSAIRTAEYEKWLIDRGVEFGEQIDVAGCMLRISTDKSINGRSLMITPRSVAKEGFMDVDREDYRDTPEDAYMKKTQESQLVIIEDKWLDDYKVRVYKED</sequence>
<dbReference type="Pfam" id="PF00106">
    <property type="entry name" value="adh_short"/>
    <property type="match status" value="1"/>
</dbReference>
<dbReference type="InterPro" id="IPR036291">
    <property type="entry name" value="NAD(P)-bd_dom_sf"/>
</dbReference>
<dbReference type="Gene3D" id="3.40.50.720">
    <property type="entry name" value="NAD(P)-binding Rossmann-like Domain"/>
    <property type="match status" value="1"/>
</dbReference>
<protein>
    <submittedName>
        <fullName evidence="4">Uncharacterized protein</fullName>
    </submittedName>
</protein>
<accession>A0A084G359</accession>
<comment type="similarity">
    <text evidence="1">Belongs to the short-chain dehydrogenases/reductases (SDR) family.</text>
</comment>
<dbReference type="GO" id="GO:0016491">
    <property type="term" value="F:oxidoreductase activity"/>
    <property type="evidence" value="ECO:0007669"/>
    <property type="project" value="UniProtKB-KW"/>
</dbReference>
<evidence type="ECO:0000313" key="4">
    <source>
        <dbReference type="EMBL" id="KEZ41771.1"/>
    </source>
</evidence>
<dbReference type="OMA" id="CDIRDWD"/>
<dbReference type="PANTHER" id="PTHR43180:SF31">
    <property type="entry name" value="CHAIN DEHYDROGENASE_REDUCTASE, PUTATIVE (AFU_ORTHOLOGUE AFUA_2G16570)-RELATED"/>
    <property type="match status" value="1"/>
</dbReference>
<dbReference type="VEuPathDB" id="FungiDB:SAPIO_CDS6746"/>
<reference evidence="4 5" key="1">
    <citation type="journal article" date="2014" name="Genome Announc.">
        <title>Draft genome sequence of the pathogenic fungus Scedosporium apiospermum.</title>
        <authorList>
            <person name="Vandeputte P."/>
            <person name="Ghamrawi S."/>
            <person name="Rechenmann M."/>
            <person name="Iltis A."/>
            <person name="Giraud S."/>
            <person name="Fleury M."/>
            <person name="Thornton C."/>
            <person name="Delhaes L."/>
            <person name="Meyer W."/>
            <person name="Papon N."/>
            <person name="Bouchara J.P."/>
        </authorList>
    </citation>
    <scope>NUCLEOTIDE SEQUENCE [LARGE SCALE GENOMIC DNA]</scope>
    <source>
        <strain evidence="4 5">IHEM 14462</strain>
    </source>
</reference>
<dbReference type="PROSITE" id="PS00061">
    <property type="entry name" value="ADH_SHORT"/>
    <property type="match status" value="1"/>
</dbReference>
<proteinExistence type="inferred from homology"/>
<dbReference type="PRINTS" id="PR00081">
    <property type="entry name" value="GDHRDH"/>
</dbReference>
<organism evidence="4 5">
    <name type="scientific">Pseudallescheria apiosperma</name>
    <name type="common">Scedosporium apiospermum</name>
    <dbReference type="NCBI Taxonomy" id="563466"/>
    <lineage>
        <taxon>Eukaryota</taxon>
        <taxon>Fungi</taxon>
        <taxon>Dikarya</taxon>
        <taxon>Ascomycota</taxon>
        <taxon>Pezizomycotina</taxon>
        <taxon>Sordariomycetes</taxon>
        <taxon>Hypocreomycetidae</taxon>
        <taxon>Microascales</taxon>
        <taxon>Microascaceae</taxon>
        <taxon>Scedosporium</taxon>
    </lineage>
</organism>
<keyword evidence="5" id="KW-1185">Reference proteome</keyword>
<dbReference type="KEGG" id="sapo:SAPIO_CDS6746"/>
<dbReference type="EMBL" id="JOWA01000107">
    <property type="protein sequence ID" value="KEZ41771.1"/>
    <property type="molecule type" value="Genomic_DNA"/>
</dbReference>
<keyword evidence="3" id="KW-0560">Oxidoreductase</keyword>
<dbReference type="InterPro" id="IPR002347">
    <property type="entry name" value="SDR_fam"/>
</dbReference>
<dbReference type="SUPFAM" id="SSF51735">
    <property type="entry name" value="NAD(P)-binding Rossmann-fold domains"/>
    <property type="match status" value="1"/>
</dbReference>